<evidence type="ECO:0000256" key="3">
    <source>
        <dbReference type="ARBA" id="ARBA00022980"/>
    </source>
</evidence>
<geneLocation type="chloroplast" evidence="8"/>
<dbReference type="GO" id="GO:0009507">
    <property type="term" value="C:chloroplast"/>
    <property type="evidence" value="ECO:0007669"/>
    <property type="project" value="UniProtKB-SubCell"/>
</dbReference>
<dbReference type="SUPFAM" id="SSF54211">
    <property type="entry name" value="Ribosomal protein S5 domain 2-like"/>
    <property type="match status" value="1"/>
</dbReference>
<dbReference type="GO" id="GO:0022627">
    <property type="term" value="C:cytosolic small ribosomal subunit"/>
    <property type="evidence" value="ECO:0007669"/>
    <property type="project" value="TreeGrafter"/>
</dbReference>
<dbReference type="GO" id="GO:0003723">
    <property type="term" value="F:RNA binding"/>
    <property type="evidence" value="ECO:0007669"/>
    <property type="project" value="TreeGrafter"/>
</dbReference>
<dbReference type="Gene3D" id="3.30.230.10">
    <property type="match status" value="1"/>
</dbReference>
<dbReference type="InterPro" id="IPR000754">
    <property type="entry name" value="Ribosomal_uS9"/>
</dbReference>
<dbReference type="NCBIfam" id="NF001099">
    <property type="entry name" value="PRK00132.1"/>
    <property type="match status" value="1"/>
</dbReference>
<dbReference type="InterPro" id="IPR023035">
    <property type="entry name" value="Ribosomal_uS9_bac/plastid"/>
</dbReference>
<evidence type="ECO:0000256" key="4">
    <source>
        <dbReference type="ARBA" id="ARBA00023274"/>
    </source>
</evidence>
<dbReference type="GeneID" id="32884509"/>
<proteinExistence type="inferred from homology"/>
<keyword evidence="8" id="KW-0150">Chloroplast</keyword>
<evidence type="ECO:0000256" key="7">
    <source>
        <dbReference type="RuleBase" id="RU003815"/>
    </source>
</evidence>
<dbReference type="InterPro" id="IPR020568">
    <property type="entry name" value="Ribosomal_Su5_D2-typ_SF"/>
</dbReference>
<dbReference type="InterPro" id="IPR020574">
    <property type="entry name" value="Ribosomal_uS9_CS"/>
</dbReference>
<dbReference type="EMBL" id="KY407661">
    <property type="protein sequence ID" value="ARK14885.1"/>
    <property type="molecule type" value="Genomic_DNA"/>
</dbReference>
<sequence length="143" mass="16289">MDNKMKSNDLTFKRENEQIQTGRRKTSIATVHLVPGTGEFVINGVPGLEYIQQKEDLLFSMQEPLNFLQLKNEFNINIKVKGGGIRGQVDAIKLAISRALCGYDLTYRSSLKLKGLLTRDARCKERKKYGLKKARKAPQFSKR</sequence>
<organism evidence="8">
    <name type="scientific">Hazenia capsulata</name>
    <dbReference type="NCBI Taxonomy" id="2202518"/>
    <lineage>
        <taxon>Eukaryota</taxon>
        <taxon>Viridiplantae</taxon>
        <taxon>Chlorophyta</taxon>
        <taxon>core chlorophytes</taxon>
        <taxon>Ulvophyceae</taxon>
        <taxon>OUU clade</taxon>
        <taxon>Ulotrichales</taxon>
        <taxon>Hazeniaceae</taxon>
        <taxon>Hazenia</taxon>
    </lineage>
</organism>
<name>A0A1W6EHR3_9CHLO</name>
<dbReference type="PANTHER" id="PTHR21569:SF1">
    <property type="entry name" value="SMALL RIBOSOMAL SUBUNIT PROTEIN US9M"/>
    <property type="match status" value="1"/>
</dbReference>
<dbReference type="PROSITE" id="PS00360">
    <property type="entry name" value="RIBOSOMAL_S9"/>
    <property type="match status" value="1"/>
</dbReference>
<keyword evidence="3 6" id="KW-0689">Ribosomal protein</keyword>
<dbReference type="GO" id="GO:0003735">
    <property type="term" value="F:structural constituent of ribosome"/>
    <property type="evidence" value="ECO:0007669"/>
    <property type="project" value="InterPro"/>
</dbReference>
<keyword evidence="4 6" id="KW-0687">Ribonucleoprotein</keyword>
<dbReference type="PANTHER" id="PTHR21569">
    <property type="entry name" value="RIBOSOMAL PROTEIN S9"/>
    <property type="match status" value="1"/>
</dbReference>
<dbReference type="RefSeq" id="YP_009367875.1">
    <property type="nucleotide sequence ID" value="NC_034714.1"/>
</dbReference>
<dbReference type="GO" id="GO:0006412">
    <property type="term" value="P:translation"/>
    <property type="evidence" value="ECO:0007669"/>
    <property type="project" value="UniProtKB-UniRule"/>
</dbReference>
<accession>A0A1W6EHR3</accession>
<evidence type="ECO:0000256" key="2">
    <source>
        <dbReference type="ARBA" id="ARBA00005251"/>
    </source>
</evidence>
<protein>
    <recommendedName>
        <fullName evidence="5 6">Small ribosomal subunit protein uS9c</fullName>
    </recommendedName>
</protein>
<reference evidence="8" key="1">
    <citation type="journal article" date="2017" name="Sci. Rep.">
        <title>Divergent copies of the large inverted repeat in the chloroplast genomes of ulvophycean green algae.</title>
        <authorList>
            <person name="Turmel M."/>
            <person name="Otis C."/>
            <person name="Lemieux C."/>
        </authorList>
    </citation>
    <scope>NUCLEOTIDE SEQUENCE</scope>
</reference>
<dbReference type="Pfam" id="PF00380">
    <property type="entry name" value="Ribosomal_S9"/>
    <property type="match status" value="1"/>
</dbReference>
<gene>
    <name evidence="6 8" type="primary">rps9</name>
</gene>
<evidence type="ECO:0000256" key="5">
    <source>
        <dbReference type="ARBA" id="ARBA00035152"/>
    </source>
</evidence>
<evidence type="ECO:0000256" key="6">
    <source>
        <dbReference type="HAMAP-Rule" id="MF_00532"/>
    </source>
</evidence>
<dbReference type="HAMAP" id="MF_00532_B">
    <property type="entry name" value="Ribosomal_uS9_B"/>
    <property type="match status" value="1"/>
</dbReference>
<dbReference type="FunFam" id="3.30.230.10:FF:000001">
    <property type="entry name" value="30S ribosomal protein S9"/>
    <property type="match status" value="1"/>
</dbReference>
<dbReference type="AlphaFoldDB" id="A0A1W6EHR3"/>
<comment type="similarity">
    <text evidence="2 6 7">Belongs to the universal ribosomal protein uS9 family.</text>
</comment>
<keyword evidence="8" id="KW-0934">Plastid</keyword>
<dbReference type="InterPro" id="IPR014721">
    <property type="entry name" value="Ribsml_uS5_D2-typ_fold_subgr"/>
</dbReference>
<comment type="subcellular location">
    <subcellularLocation>
        <location evidence="1 6">Plastid</location>
        <location evidence="1 6">Chloroplast</location>
    </subcellularLocation>
</comment>
<evidence type="ECO:0000313" key="8">
    <source>
        <dbReference type="EMBL" id="ARK14885.1"/>
    </source>
</evidence>
<evidence type="ECO:0000256" key="1">
    <source>
        <dbReference type="ARBA" id="ARBA00004229"/>
    </source>
</evidence>